<dbReference type="SMART" id="SM00558">
    <property type="entry name" value="JmjC"/>
    <property type="match status" value="1"/>
</dbReference>
<feature type="compositionally biased region" description="Acidic residues" evidence="5">
    <location>
        <begin position="550"/>
        <end position="563"/>
    </location>
</feature>
<keyword evidence="3" id="KW-0479">Metal-binding</keyword>
<dbReference type="AlphaFoldDB" id="A0A7I8L2A5"/>
<dbReference type="PANTHER" id="PTHR12549:SF11">
    <property type="entry name" value="LYSINE-SPECIFIC DEMETHYLASE JMJ25"/>
    <property type="match status" value="1"/>
</dbReference>
<dbReference type="GO" id="GO:0046872">
    <property type="term" value="F:metal ion binding"/>
    <property type="evidence" value="ECO:0007669"/>
    <property type="project" value="UniProtKB-KW"/>
</dbReference>
<protein>
    <recommendedName>
        <fullName evidence="6">JmjC domain-containing protein</fullName>
    </recommendedName>
</protein>
<evidence type="ECO:0000256" key="5">
    <source>
        <dbReference type="SAM" id="MobiDB-lite"/>
    </source>
</evidence>
<accession>A0A7I8L2A5</accession>
<dbReference type="PANTHER" id="PTHR12549">
    <property type="entry name" value="JMJC DOMAIN-CONTAINING HISTONE DEMETHYLATION PROTEIN"/>
    <property type="match status" value="1"/>
</dbReference>
<comment type="subcellular location">
    <subcellularLocation>
        <location evidence="1">Nucleus</location>
    </subcellularLocation>
</comment>
<organism evidence="7 8">
    <name type="scientific">Spirodela intermedia</name>
    <name type="common">Intermediate duckweed</name>
    <dbReference type="NCBI Taxonomy" id="51605"/>
    <lineage>
        <taxon>Eukaryota</taxon>
        <taxon>Viridiplantae</taxon>
        <taxon>Streptophyta</taxon>
        <taxon>Embryophyta</taxon>
        <taxon>Tracheophyta</taxon>
        <taxon>Spermatophyta</taxon>
        <taxon>Magnoliopsida</taxon>
        <taxon>Liliopsida</taxon>
        <taxon>Araceae</taxon>
        <taxon>Lemnoideae</taxon>
        <taxon>Spirodela</taxon>
    </lineage>
</organism>
<keyword evidence="4" id="KW-0539">Nucleus</keyword>
<feature type="domain" description="JmjC" evidence="6">
    <location>
        <begin position="251"/>
        <end position="510"/>
    </location>
</feature>
<evidence type="ECO:0000256" key="2">
    <source>
        <dbReference type="ARBA" id="ARBA00006801"/>
    </source>
</evidence>
<comment type="similarity">
    <text evidence="2">Belongs to the JARID1 histone demethylase family.</text>
</comment>
<dbReference type="InterPro" id="IPR045109">
    <property type="entry name" value="LSDs-like"/>
</dbReference>
<evidence type="ECO:0000313" key="8">
    <source>
        <dbReference type="Proteomes" id="UP000663760"/>
    </source>
</evidence>
<dbReference type="GO" id="GO:0006357">
    <property type="term" value="P:regulation of transcription by RNA polymerase II"/>
    <property type="evidence" value="ECO:0007669"/>
    <property type="project" value="TreeGrafter"/>
</dbReference>
<feature type="compositionally biased region" description="Basic and acidic residues" evidence="5">
    <location>
        <begin position="536"/>
        <end position="549"/>
    </location>
</feature>
<dbReference type="Proteomes" id="UP000663760">
    <property type="component" value="Chromosome 10"/>
</dbReference>
<feature type="region of interest" description="Disordered" evidence="5">
    <location>
        <begin position="334"/>
        <end position="363"/>
    </location>
</feature>
<evidence type="ECO:0000256" key="4">
    <source>
        <dbReference type="ARBA" id="ARBA00023242"/>
    </source>
</evidence>
<evidence type="ECO:0000313" key="7">
    <source>
        <dbReference type="EMBL" id="CAA7403415.1"/>
    </source>
</evidence>
<dbReference type="SUPFAM" id="SSF51197">
    <property type="entry name" value="Clavaminate synthase-like"/>
    <property type="match status" value="1"/>
</dbReference>
<dbReference type="Pfam" id="PF02373">
    <property type="entry name" value="JmjC"/>
    <property type="match status" value="1"/>
</dbReference>
<sequence length="573" mass="65523">MVDEQRTEIDIEASIRGLMPTYVKLQQAECHPDERMFCNNCRTSIVDLHRNCPSCSYDLCLKCCRDVRTGELFRSNSAVEIRYEDRGKDYLHAGQVDDTNTTLRKAACREDSTDNYLYCPTSRDIREGDVEHFQKHWVKGEPVIVRDVLEFTSGLSWEPMVMWRALREKTKSRAGFEHFAVKAIDCLDWCEVEINIHQFFRGYTDGRAHSNYWPEMLKLKDWPPANAFEERLPRHGAEFISALPFQEYTDPRYGILNLAVKLPKNILKPDMGPKTYIAYGLAQELGRGDSVTKLHCDMSDAKEENASNSVIFSDADLHAKDGYLDNRELVPDISGQPAWKKKPSGKLCGSHGSASQDEYVERGSDGIDRVGSGEMMADEKPSVSGQGTESISAEDGALWDIFRREDSEKLQAYLRKHCREFRHLHCCPIDKVVHPIHDQIFYLTLEHKRKLKEEFGIEPWTFVQKLGEAVFIPAGCAHQVRNLKSCIKVALDFVSPENVDECIRLTEEFRDLPQDHRAKEDKLEVKKMMVHATSKAVEKLQKYRSRGGEQTEEEAEEDGEDDGSGAAAEQDRR</sequence>
<feature type="compositionally biased region" description="Low complexity" evidence="5">
    <location>
        <begin position="564"/>
        <end position="573"/>
    </location>
</feature>
<dbReference type="PROSITE" id="PS51184">
    <property type="entry name" value="JMJC"/>
    <property type="match status" value="1"/>
</dbReference>
<dbReference type="EMBL" id="LR746273">
    <property type="protein sequence ID" value="CAA7403415.1"/>
    <property type="molecule type" value="Genomic_DNA"/>
</dbReference>
<evidence type="ECO:0000259" key="6">
    <source>
        <dbReference type="PROSITE" id="PS51184"/>
    </source>
</evidence>
<dbReference type="OrthoDB" id="1667110at2759"/>
<evidence type="ECO:0000256" key="3">
    <source>
        <dbReference type="ARBA" id="ARBA00022723"/>
    </source>
</evidence>
<reference evidence="7" key="1">
    <citation type="submission" date="2020-02" db="EMBL/GenBank/DDBJ databases">
        <authorList>
            <person name="Scholz U."/>
            <person name="Mascher M."/>
            <person name="Fiebig A."/>
        </authorList>
    </citation>
    <scope>NUCLEOTIDE SEQUENCE</scope>
</reference>
<dbReference type="InterPro" id="IPR003347">
    <property type="entry name" value="JmjC_dom"/>
</dbReference>
<gene>
    <name evidence="7" type="ORF">SI8410_10014093</name>
</gene>
<dbReference type="GO" id="GO:0000785">
    <property type="term" value="C:chromatin"/>
    <property type="evidence" value="ECO:0007669"/>
    <property type="project" value="TreeGrafter"/>
</dbReference>
<dbReference type="GO" id="GO:0000118">
    <property type="term" value="C:histone deacetylase complex"/>
    <property type="evidence" value="ECO:0007669"/>
    <property type="project" value="TreeGrafter"/>
</dbReference>
<dbReference type="GO" id="GO:0032454">
    <property type="term" value="F:histone H3K9 demethylase activity"/>
    <property type="evidence" value="ECO:0007669"/>
    <property type="project" value="InterPro"/>
</dbReference>
<dbReference type="Gene3D" id="2.60.120.650">
    <property type="entry name" value="Cupin"/>
    <property type="match status" value="1"/>
</dbReference>
<dbReference type="GO" id="GO:0031490">
    <property type="term" value="F:chromatin DNA binding"/>
    <property type="evidence" value="ECO:0007669"/>
    <property type="project" value="TreeGrafter"/>
</dbReference>
<keyword evidence="8" id="KW-1185">Reference proteome</keyword>
<name>A0A7I8L2A5_SPIIN</name>
<feature type="region of interest" description="Disordered" evidence="5">
    <location>
        <begin position="536"/>
        <end position="573"/>
    </location>
</feature>
<dbReference type="GO" id="GO:0003712">
    <property type="term" value="F:transcription coregulator activity"/>
    <property type="evidence" value="ECO:0007669"/>
    <property type="project" value="TreeGrafter"/>
</dbReference>
<proteinExistence type="inferred from homology"/>
<evidence type="ECO:0000256" key="1">
    <source>
        <dbReference type="ARBA" id="ARBA00004123"/>
    </source>
</evidence>